<keyword evidence="1" id="KW-0472">Membrane</keyword>
<evidence type="ECO:0000313" key="3">
    <source>
        <dbReference type="Proteomes" id="UP000324222"/>
    </source>
</evidence>
<evidence type="ECO:0000256" key="1">
    <source>
        <dbReference type="SAM" id="Phobius"/>
    </source>
</evidence>
<dbReference type="Proteomes" id="UP000324222">
    <property type="component" value="Unassembled WGS sequence"/>
</dbReference>
<protein>
    <submittedName>
        <fullName evidence="2">Uncharacterized protein</fullName>
    </submittedName>
</protein>
<accession>A0A5B7IYZ1</accession>
<comment type="caution">
    <text evidence="2">The sequence shown here is derived from an EMBL/GenBank/DDBJ whole genome shotgun (WGS) entry which is preliminary data.</text>
</comment>
<proteinExistence type="predicted"/>
<evidence type="ECO:0000313" key="2">
    <source>
        <dbReference type="EMBL" id="MPC86916.1"/>
    </source>
</evidence>
<dbReference type="EMBL" id="VSRR010072936">
    <property type="protein sequence ID" value="MPC86916.1"/>
    <property type="molecule type" value="Genomic_DNA"/>
</dbReference>
<dbReference type="OrthoDB" id="2985014at2759"/>
<keyword evidence="3" id="KW-1185">Reference proteome</keyword>
<keyword evidence="1" id="KW-0812">Transmembrane</keyword>
<gene>
    <name evidence="2" type="ORF">E2C01_081755</name>
</gene>
<dbReference type="AlphaFoldDB" id="A0A5B7IYZ1"/>
<name>A0A5B7IYZ1_PORTR</name>
<reference evidence="2 3" key="1">
    <citation type="submission" date="2019-05" db="EMBL/GenBank/DDBJ databases">
        <title>Another draft genome of Portunus trituberculatus and its Hox gene families provides insights of decapod evolution.</title>
        <authorList>
            <person name="Jeong J.-H."/>
            <person name="Song I."/>
            <person name="Kim S."/>
            <person name="Choi T."/>
            <person name="Kim D."/>
            <person name="Ryu S."/>
            <person name="Kim W."/>
        </authorList>
    </citation>
    <scope>NUCLEOTIDE SEQUENCE [LARGE SCALE GENOMIC DNA]</scope>
    <source>
        <tissue evidence="2">Muscle</tissue>
    </source>
</reference>
<organism evidence="2 3">
    <name type="scientific">Portunus trituberculatus</name>
    <name type="common">Swimming crab</name>
    <name type="synonym">Neptunus trituberculatus</name>
    <dbReference type="NCBI Taxonomy" id="210409"/>
    <lineage>
        <taxon>Eukaryota</taxon>
        <taxon>Metazoa</taxon>
        <taxon>Ecdysozoa</taxon>
        <taxon>Arthropoda</taxon>
        <taxon>Crustacea</taxon>
        <taxon>Multicrustacea</taxon>
        <taxon>Malacostraca</taxon>
        <taxon>Eumalacostraca</taxon>
        <taxon>Eucarida</taxon>
        <taxon>Decapoda</taxon>
        <taxon>Pleocyemata</taxon>
        <taxon>Brachyura</taxon>
        <taxon>Eubrachyura</taxon>
        <taxon>Portunoidea</taxon>
        <taxon>Portunidae</taxon>
        <taxon>Portuninae</taxon>
        <taxon>Portunus</taxon>
    </lineage>
</organism>
<feature type="transmembrane region" description="Helical" evidence="1">
    <location>
        <begin position="21"/>
        <end position="45"/>
    </location>
</feature>
<sequence>MKTTCTRVITSCIPARMSMGALAFMGFVMMTSVRINLSVAIVAMVRQNSSSVMKGRVECQQGEVTCV</sequence>
<keyword evidence="1" id="KW-1133">Transmembrane helix</keyword>